<dbReference type="Pfam" id="PF00067">
    <property type="entry name" value="p450"/>
    <property type="match status" value="2"/>
</dbReference>
<keyword evidence="2 7" id="KW-0349">Heme</keyword>
<comment type="caution">
    <text evidence="8">The sequence shown here is derived from an EMBL/GenBank/DDBJ whole genome shotgun (WGS) entry which is preliminary data.</text>
</comment>
<dbReference type="RefSeq" id="WP_213514292.1">
    <property type="nucleotide sequence ID" value="NZ_BOSE01000002.1"/>
</dbReference>
<gene>
    <name evidence="8" type="primary">cypA</name>
    <name evidence="8" type="ORF">J40TS1_16890</name>
</gene>
<dbReference type="SUPFAM" id="SSF48264">
    <property type="entry name" value="Cytochrome P450"/>
    <property type="match status" value="1"/>
</dbReference>
<accession>A0A919YMS6</accession>
<dbReference type="PANTHER" id="PTHR46696">
    <property type="entry name" value="P450, PUTATIVE (EUROFUNG)-RELATED"/>
    <property type="match status" value="1"/>
</dbReference>
<evidence type="ECO:0000313" key="8">
    <source>
        <dbReference type="EMBL" id="GIP16047.1"/>
    </source>
</evidence>
<dbReference type="GO" id="GO:0004497">
    <property type="term" value="F:monooxygenase activity"/>
    <property type="evidence" value="ECO:0007669"/>
    <property type="project" value="UniProtKB-KW"/>
</dbReference>
<dbReference type="GO" id="GO:0005506">
    <property type="term" value="F:iron ion binding"/>
    <property type="evidence" value="ECO:0007669"/>
    <property type="project" value="InterPro"/>
</dbReference>
<dbReference type="PROSITE" id="PS00086">
    <property type="entry name" value="CYTOCHROME_P450"/>
    <property type="match status" value="1"/>
</dbReference>
<dbReference type="GO" id="GO:0020037">
    <property type="term" value="F:heme binding"/>
    <property type="evidence" value="ECO:0007669"/>
    <property type="project" value="InterPro"/>
</dbReference>
<proteinExistence type="inferred from homology"/>
<organism evidence="8 9">
    <name type="scientific">Paenibacillus montaniterrae</name>
    <dbReference type="NCBI Taxonomy" id="429341"/>
    <lineage>
        <taxon>Bacteria</taxon>
        <taxon>Bacillati</taxon>
        <taxon>Bacillota</taxon>
        <taxon>Bacilli</taxon>
        <taxon>Bacillales</taxon>
        <taxon>Paenibacillaceae</taxon>
        <taxon>Paenibacillus</taxon>
    </lineage>
</organism>
<dbReference type="FunFam" id="1.10.630.10:FF:000018">
    <property type="entry name" value="Cytochrome P450 monooxygenase"/>
    <property type="match status" value="1"/>
</dbReference>
<sequence>MYKEIISLADIPQFQTRAEEFFPLEWYRKMLNESPVYYHEGTNTWNVFKYDDVNEVISNYEIFSSEGSRTAIDVGTSTQEGAPPDKIAIALIDPPRHRKYRALLSTAFTPRSLKSWEPKIEQIVNRLVDEMEPGEVDIVNALAGPLPTIVMADLFGVPSQDHHLFKEWVDVLFQPNNGGDRQALEQKKLAAAQAYYQHIYPIVLEKRSNPTDDIMSDLLKAEVDGEAFTDDEVVRTTMLFLGAGIETTSHMLSSIFYSFLYDDPALYQQLQNQPAWIPNTVEEMLRYRFHISKRERTVKQDNNILGVNLKKGDVVVAWMSAANMDDSVFEDPFTLNIHRENSKKHLTFGKGPHFCLGAPLARLELNIALNTFTQKVSRIEPIPFNLESSLAQSAAGQSLVQLPMKIYK</sequence>
<dbReference type="InterPro" id="IPR036396">
    <property type="entry name" value="Cyt_P450_sf"/>
</dbReference>
<evidence type="ECO:0000256" key="1">
    <source>
        <dbReference type="ARBA" id="ARBA00010617"/>
    </source>
</evidence>
<keyword evidence="3 7" id="KW-0479">Metal-binding</keyword>
<dbReference type="EMBL" id="BOSE01000002">
    <property type="protein sequence ID" value="GIP16047.1"/>
    <property type="molecule type" value="Genomic_DNA"/>
</dbReference>
<reference evidence="8" key="1">
    <citation type="submission" date="2021-03" db="EMBL/GenBank/DDBJ databases">
        <title>Antimicrobial resistance genes in bacteria isolated from Japanese honey, and their potential for conferring macrolide and lincosamide resistance in the American foulbrood pathogen Paenibacillus larvae.</title>
        <authorList>
            <person name="Okamoto M."/>
            <person name="Kumagai M."/>
            <person name="Kanamori H."/>
            <person name="Takamatsu D."/>
        </authorList>
    </citation>
    <scope>NUCLEOTIDE SEQUENCE</scope>
    <source>
        <strain evidence="8">J40TS1</strain>
    </source>
</reference>
<dbReference type="CDD" id="cd11032">
    <property type="entry name" value="P450_EryK-like"/>
    <property type="match status" value="1"/>
</dbReference>
<dbReference type="PRINTS" id="PR00385">
    <property type="entry name" value="P450"/>
</dbReference>
<keyword evidence="6 7" id="KW-0503">Monooxygenase</keyword>
<dbReference type="InterPro" id="IPR001128">
    <property type="entry name" value="Cyt_P450"/>
</dbReference>
<dbReference type="GO" id="GO:0016705">
    <property type="term" value="F:oxidoreductase activity, acting on paired donors, with incorporation or reduction of molecular oxygen"/>
    <property type="evidence" value="ECO:0007669"/>
    <property type="project" value="InterPro"/>
</dbReference>
<evidence type="ECO:0000256" key="4">
    <source>
        <dbReference type="ARBA" id="ARBA00023002"/>
    </source>
</evidence>
<dbReference type="PANTHER" id="PTHR46696:SF1">
    <property type="entry name" value="CYTOCHROME P450 YJIB-RELATED"/>
    <property type="match status" value="1"/>
</dbReference>
<keyword evidence="5 7" id="KW-0408">Iron</keyword>
<keyword evidence="4 7" id="KW-0560">Oxidoreductase</keyword>
<protein>
    <submittedName>
        <fullName evidence="8">Cytochrome P450</fullName>
    </submittedName>
</protein>
<evidence type="ECO:0000256" key="6">
    <source>
        <dbReference type="ARBA" id="ARBA00023033"/>
    </source>
</evidence>
<evidence type="ECO:0000256" key="2">
    <source>
        <dbReference type="ARBA" id="ARBA00022617"/>
    </source>
</evidence>
<name>A0A919YMS6_9BACL</name>
<dbReference type="InterPro" id="IPR002397">
    <property type="entry name" value="Cyt_P450_B"/>
</dbReference>
<evidence type="ECO:0000256" key="7">
    <source>
        <dbReference type="RuleBase" id="RU000461"/>
    </source>
</evidence>
<dbReference type="PRINTS" id="PR00359">
    <property type="entry name" value="BP450"/>
</dbReference>
<evidence type="ECO:0000256" key="3">
    <source>
        <dbReference type="ARBA" id="ARBA00022723"/>
    </source>
</evidence>
<comment type="similarity">
    <text evidence="1 7">Belongs to the cytochrome P450 family.</text>
</comment>
<dbReference type="Gene3D" id="1.10.630.10">
    <property type="entry name" value="Cytochrome P450"/>
    <property type="match status" value="1"/>
</dbReference>
<dbReference type="Proteomes" id="UP000683139">
    <property type="component" value="Unassembled WGS sequence"/>
</dbReference>
<keyword evidence="9" id="KW-1185">Reference proteome</keyword>
<evidence type="ECO:0000313" key="9">
    <source>
        <dbReference type="Proteomes" id="UP000683139"/>
    </source>
</evidence>
<dbReference type="InterPro" id="IPR017972">
    <property type="entry name" value="Cyt_P450_CS"/>
</dbReference>
<evidence type="ECO:0000256" key="5">
    <source>
        <dbReference type="ARBA" id="ARBA00023004"/>
    </source>
</evidence>
<dbReference type="AlphaFoldDB" id="A0A919YMS6"/>